<keyword evidence="2" id="KW-0472">Membrane</keyword>
<keyword evidence="2" id="KW-1133">Transmembrane helix</keyword>
<evidence type="ECO:0000256" key="2">
    <source>
        <dbReference type="SAM" id="Phobius"/>
    </source>
</evidence>
<dbReference type="EMBL" id="CP048268">
    <property type="protein sequence ID" value="QYN53406.1"/>
    <property type="molecule type" value="Genomic_DNA"/>
</dbReference>
<feature type="compositionally biased region" description="Polar residues" evidence="1">
    <location>
        <begin position="172"/>
        <end position="181"/>
    </location>
</feature>
<dbReference type="Pfam" id="PF18186">
    <property type="entry name" value="SLATT_4"/>
    <property type="match status" value="1"/>
</dbReference>
<proteinExistence type="predicted"/>
<sequence>MINYNLQRKILFNDVIDLLLSVRWTQKITAKNYDRLAKYSMFIKWFKAISAVLTSGTVATLFDSNSSQAKYIAIIGALIFTALEVISNQFNIVKDQVNLFEAKEDFWEKSILLTNLAREIKFSENASESDLKGWQVQYKSILNRIKEVQSGLPSVPLRVVHKAEKEIKDAHASNNWENKNQLLPPDIRQFSKEN</sequence>
<feature type="region of interest" description="Disordered" evidence="1">
    <location>
        <begin position="170"/>
        <end position="194"/>
    </location>
</feature>
<keyword evidence="2" id="KW-0812">Transmembrane</keyword>
<keyword evidence="5" id="KW-1185">Reference proteome</keyword>
<organism evidence="4 5">
    <name type="scientific">Lactobacillus panisapium</name>
    <dbReference type="NCBI Taxonomy" id="2012495"/>
    <lineage>
        <taxon>Bacteria</taxon>
        <taxon>Bacillati</taxon>
        <taxon>Bacillota</taxon>
        <taxon>Bacilli</taxon>
        <taxon>Lactobacillales</taxon>
        <taxon>Lactobacillaceae</taxon>
        <taxon>Lactobacillus</taxon>
    </lineage>
</organism>
<dbReference type="InterPro" id="IPR040811">
    <property type="entry name" value="SLATT_4"/>
</dbReference>
<evidence type="ECO:0000313" key="4">
    <source>
        <dbReference type="EMBL" id="QYN53406.1"/>
    </source>
</evidence>
<dbReference type="RefSeq" id="WP_220220101.1">
    <property type="nucleotide sequence ID" value="NZ_CP048268.1"/>
</dbReference>
<evidence type="ECO:0000256" key="1">
    <source>
        <dbReference type="SAM" id="MobiDB-lite"/>
    </source>
</evidence>
<dbReference type="Proteomes" id="UP000826550">
    <property type="component" value="Chromosome"/>
</dbReference>
<feature type="domain" description="SMODS and SLOG-associating 2TM effector" evidence="3">
    <location>
        <begin position="22"/>
        <end position="120"/>
    </location>
</feature>
<reference evidence="4 5" key="1">
    <citation type="submission" date="2020-01" db="EMBL/GenBank/DDBJ databases">
        <title>Vast differences in strain-level diversity in the gut microbiota of two closely related honey bee species.</title>
        <authorList>
            <person name="Ellegaard K.M."/>
            <person name="Suenami S."/>
            <person name="Miyazaki R."/>
            <person name="Engel P."/>
        </authorList>
    </citation>
    <scope>NUCLEOTIDE SEQUENCE [LARGE SCALE GENOMIC DNA]</scope>
    <source>
        <strain evidence="4 5">ESL0416</strain>
    </source>
</reference>
<gene>
    <name evidence="4" type="ORF">GYM71_08235</name>
</gene>
<feature type="transmembrane region" description="Helical" evidence="2">
    <location>
        <begin position="45"/>
        <end position="62"/>
    </location>
</feature>
<accession>A0ABX8W6K7</accession>
<protein>
    <recommendedName>
        <fullName evidence="3">SMODS and SLOG-associating 2TM effector domain-containing protein</fullName>
    </recommendedName>
</protein>
<name>A0ABX8W6K7_9LACO</name>
<evidence type="ECO:0000259" key="3">
    <source>
        <dbReference type="Pfam" id="PF18186"/>
    </source>
</evidence>
<evidence type="ECO:0000313" key="5">
    <source>
        <dbReference type="Proteomes" id="UP000826550"/>
    </source>
</evidence>
<feature type="transmembrane region" description="Helical" evidence="2">
    <location>
        <begin position="68"/>
        <end position="86"/>
    </location>
</feature>